<dbReference type="HOGENOM" id="CLU_341546_0_0_5"/>
<gene>
    <name evidence="4" type="ordered locus">Rpdx1_2220</name>
</gene>
<dbReference type="PROSITE" id="PS50005">
    <property type="entry name" value="TPR"/>
    <property type="match status" value="1"/>
</dbReference>
<evidence type="ECO:0000313" key="4">
    <source>
        <dbReference type="EMBL" id="ADU43812.1"/>
    </source>
</evidence>
<evidence type="ECO:0000256" key="2">
    <source>
        <dbReference type="SAM" id="MobiDB-lite"/>
    </source>
</evidence>
<protein>
    <recommendedName>
        <fullName evidence="3">Novel STAND NTPase 5 domain-containing protein</fullName>
    </recommendedName>
</protein>
<dbReference type="InterPro" id="IPR057574">
    <property type="entry name" value="nSTAND_NTPase5_dom"/>
</dbReference>
<evidence type="ECO:0000256" key="1">
    <source>
        <dbReference type="PROSITE-ProRule" id="PRU00339"/>
    </source>
</evidence>
<dbReference type="InterPro" id="IPR019734">
    <property type="entry name" value="TPR_rpt"/>
</dbReference>
<dbReference type="SUPFAM" id="SSF52540">
    <property type="entry name" value="P-loop containing nucleoside triphosphate hydrolases"/>
    <property type="match status" value="1"/>
</dbReference>
<name>E6VBZ2_RHOPX</name>
<keyword evidence="1" id="KW-0802">TPR repeat</keyword>
<dbReference type="InterPro" id="IPR011990">
    <property type="entry name" value="TPR-like_helical_dom_sf"/>
</dbReference>
<dbReference type="AlphaFoldDB" id="E6VBZ2"/>
<proteinExistence type="predicted"/>
<evidence type="ECO:0000313" key="5">
    <source>
        <dbReference type="Proteomes" id="UP000001402"/>
    </source>
</evidence>
<dbReference type="EMBL" id="CP002418">
    <property type="protein sequence ID" value="ADU43812.1"/>
    <property type="molecule type" value="Genomic_DNA"/>
</dbReference>
<dbReference type="Proteomes" id="UP000001402">
    <property type="component" value="Chromosome"/>
</dbReference>
<organism evidence="4 5">
    <name type="scientific">Rhodopseudomonas palustris (strain DX-1)</name>
    <dbReference type="NCBI Taxonomy" id="652103"/>
    <lineage>
        <taxon>Bacteria</taxon>
        <taxon>Pseudomonadati</taxon>
        <taxon>Pseudomonadota</taxon>
        <taxon>Alphaproteobacteria</taxon>
        <taxon>Hyphomicrobiales</taxon>
        <taxon>Nitrobacteraceae</taxon>
        <taxon>Rhodopseudomonas</taxon>
    </lineage>
</organism>
<reference evidence="4" key="1">
    <citation type="submission" date="2010-12" db="EMBL/GenBank/DDBJ databases">
        <title>Complete sequence of Rhodopseudomonas palustris DX-1.</title>
        <authorList>
            <consortium name="US DOE Joint Genome Institute"/>
            <person name="Lucas S."/>
            <person name="Copeland A."/>
            <person name="Lapidus A."/>
            <person name="Cheng J.-F."/>
            <person name="Goodwin L."/>
            <person name="Pitluck S."/>
            <person name="Misra M."/>
            <person name="Chertkov O."/>
            <person name="Detter J.C."/>
            <person name="Han C."/>
            <person name="Tapia R."/>
            <person name="Land M."/>
            <person name="Hauser L."/>
            <person name="Kyrpides N."/>
            <person name="Ivanova N."/>
            <person name="Ovchinnikova G."/>
            <person name="Logan B."/>
            <person name="Oda Y."/>
            <person name="Harwood C."/>
            <person name="Woyke T."/>
        </authorList>
    </citation>
    <scope>NUCLEOTIDE SEQUENCE [LARGE SCALE GENOMIC DNA]</scope>
    <source>
        <strain evidence="4">DX-1</strain>
    </source>
</reference>
<feature type="repeat" description="TPR" evidence="1">
    <location>
        <begin position="716"/>
        <end position="749"/>
    </location>
</feature>
<dbReference type="STRING" id="652103.Rpdx1_2220"/>
<feature type="domain" description="Novel STAND NTPase 5" evidence="3">
    <location>
        <begin position="352"/>
        <end position="489"/>
    </location>
</feature>
<accession>E6VBZ2</accession>
<dbReference type="InterPro" id="IPR027417">
    <property type="entry name" value="P-loop_NTPase"/>
</dbReference>
<dbReference type="Pfam" id="PF13289">
    <property type="entry name" value="SIR2_2"/>
    <property type="match status" value="1"/>
</dbReference>
<dbReference type="eggNOG" id="COG0464">
    <property type="taxonomic scope" value="Bacteria"/>
</dbReference>
<evidence type="ECO:0000259" key="3">
    <source>
        <dbReference type="Pfam" id="PF25199"/>
    </source>
</evidence>
<dbReference type="KEGG" id="rpx:Rpdx1_2220"/>
<sequence>MQRDGDFPPLVGYDPTMHDEQESQPSSGGIMEIEPGDEKYLLSSMKIGEAVLILGAGASASSLNRASEPVKVGLALAELIATRAGLPYNGEKLTEVLSASAKTLSKKQIIDILAREYIGIQPSSELERLFSFTWKRVYTWNIDDALLNVKRRSAQNRRFYNGLIDKAAEIESIQQLHVVALHGDITKPEHGLILTENEYANWIKSDRHFWYQRAAQDYLAFCPIFIGSTLEEPILASELERAGRESNSNLGRAFLITPDSLSPIKKGALDAKGISHIRGTLKDFYRWLTVRMPSGRATKDVVAASSNFTNEILDNLTRDDLAAAQFLRQISPSRLRNLTASLAGTTKSLLARQFLRGSPPSWKIAASDIPVRLEGCSALLSALAHAIELGEKLFVIAGQSGSGKSTAAMMTLIKYVDDNPDVDLFELSSDVRSPKRVFSLLRKICSRKTIIYIGDLIIYGDAFREEIEELSGQNVILVATARSGEWKDRLARYLPEITPFTFQRFVKNDYDPLIERLIKYVPSPRFRQLSRPKQHQALANSNSQLLIALREATESQIFSDIITNEFEQLPDEDTRHLMLIVGLSTMARVGISREAANESYRLLGASRSYGAALDALDGIVSLAQNERLYARHELYVRHIIENVATFEDFSAVIKAILRTYLKYNIPIVRSVNRLDSQLFRFLLNHDFIYQHANRHGDRRLGRDIYSDFEVEFQLDGHFWLQYGLYLAEIDELTDAVDMLKRSIQAYPNNPYVINALADVQLQIAKNRPAYDTTTKAIIDEAVKALKIQDASRVQSDVYPIVTLANGHLAALIRHGQMKLAKTAAAEYFDRLQQLDKVISSPYVQSTKDRILRFVTLNEWK</sequence>
<dbReference type="Pfam" id="PF25199">
    <property type="entry name" value="nSTAND_NTPase5"/>
    <property type="match status" value="1"/>
</dbReference>
<dbReference type="SUPFAM" id="SSF48452">
    <property type="entry name" value="TPR-like"/>
    <property type="match status" value="1"/>
</dbReference>
<feature type="region of interest" description="Disordered" evidence="2">
    <location>
        <begin position="1"/>
        <end position="30"/>
    </location>
</feature>